<keyword evidence="2" id="KW-1185">Reference proteome</keyword>
<organism evidence="1 2">
    <name type="scientific">Sphingomonas chungangi</name>
    <dbReference type="NCBI Taxonomy" id="2683589"/>
    <lineage>
        <taxon>Bacteria</taxon>
        <taxon>Pseudomonadati</taxon>
        <taxon>Pseudomonadota</taxon>
        <taxon>Alphaproteobacteria</taxon>
        <taxon>Sphingomonadales</taxon>
        <taxon>Sphingomonadaceae</taxon>
        <taxon>Sphingomonas</taxon>
    </lineage>
</organism>
<dbReference type="EMBL" id="JACEIB010000027">
    <property type="protein sequence ID" value="MBA2936085.1"/>
    <property type="molecule type" value="Genomic_DNA"/>
</dbReference>
<proteinExistence type="predicted"/>
<name>A0A838LBK0_9SPHN</name>
<dbReference type="RefSeq" id="WP_160363977.1">
    <property type="nucleotide sequence ID" value="NZ_JACEIB010000027.1"/>
</dbReference>
<dbReference type="AlphaFoldDB" id="A0A838LBK0"/>
<evidence type="ECO:0000313" key="2">
    <source>
        <dbReference type="Proteomes" id="UP000570166"/>
    </source>
</evidence>
<dbReference type="Proteomes" id="UP000570166">
    <property type="component" value="Unassembled WGS sequence"/>
</dbReference>
<comment type="caution">
    <text evidence="1">The sequence shown here is derived from an EMBL/GenBank/DDBJ whole genome shotgun (WGS) entry which is preliminary data.</text>
</comment>
<reference evidence="1 2" key="1">
    <citation type="submission" date="2020-07" db="EMBL/GenBank/DDBJ databases">
        <authorList>
            <person name="Sun Q."/>
        </authorList>
    </citation>
    <scope>NUCLEOTIDE SEQUENCE [LARGE SCALE GENOMIC DNA]</scope>
    <source>
        <strain evidence="1 2">CGMCC 1.13654</strain>
    </source>
</reference>
<gene>
    <name evidence="1" type="ORF">HZF05_18540</name>
</gene>
<protein>
    <submittedName>
        <fullName evidence="1">Uncharacterized protein</fullName>
    </submittedName>
</protein>
<evidence type="ECO:0000313" key="1">
    <source>
        <dbReference type="EMBL" id="MBA2936085.1"/>
    </source>
</evidence>
<accession>A0A838LBK0</accession>
<sequence>MTTTAHWLHLRLGLPLVEVNVDEVAPVREPECAEADIVARQRAYAAAPLGVQFPAR</sequence>